<keyword evidence="2" id="KW-1133">Transmembrane helix</keyword>
<dbReference type="InterPro" id="IPR008965">
    <property type="entry name" value="CBM2/CBM3_carb-bd_dom_sf"/>
</dbReference>
<feature type="region of interest" description="Disordered" evidence="1">
    <location>
        <begin position="61"/>
        <end position="121"/>
    </location>
</feature>
<feature type="compositionally biased region" description="Low complexity" evidence="1">
    <location>
        <begin position="96"/>
        <end position="109"/>
    </location>
</feature>
<feature type="transmembrane region" description="Helical" evidence="2">
    <location>
        <begin position="20"/>
        <end position="41"/>
    </location>
</feature>
<evidence type="ECO:0000256" key="1">
    <source>
        <dbReference type="SAM" id="MobiDB-lite"/>
    </source>
</evidence>
<dbReference type="GO" id="GO:0005975">
    <property type="term" value="P:carbohydrate metabolic process"/>
    <property type="evidence" value="ECO:0007669"/>
    <property type="project" value="InterPro"/>
</dbReference>
<proteinExistence type="predicted"/>
<dbReference type="RefSeq" id="WP_173082320.1">
    <property type="nucleotide sequence ID" value="NZ_BAABJB010000035.1"/>
</dbReference>
<dbReference type="Gene3D" id="2.60.40.290">
    <property type="match status" value="1"/>
</dbReference>
<dbReference type="SMART" id="SM00637">
    <property type="entry name" value="CBD_II"/>
    <property type="match status" value="1"/>
</dbReference>
<evidence type="ECO:0000313" key="4">
    <source>
        <dbReference type="EMBL" id="GFJ94959.1"/>
    </source>
</evidence>
<feature type="domain" description="CBM2" evidence="3">
    <location>
        <begin position="112"/>
        <end position="222"/>
    </location>
</feature>
<protein>
    <recommendedName>
        <fullName evidence="3">CBM2 domain-containing protein</fullName>
    </recommendedName>
</protein>
<evidence type="ECO:0000256" key="2">
    <source>
        <dbReference type="SAM" id="Phobius"/>
    </source>
</evidence>
<dbReference type="GO" id="GO:0004553">
    <property type="term" value="F:hydrolase activity, hydrolyzing O-glycosyl compounds"/>
    <property type="evidence" value="ECO:0007669"/>
    <property type="project" value="InterPro"/>
</dbReference>
<evidence type="ECO:0000259" key="3">
    <source>
        <dbReference type="PROSITE" id="PS51173"/>
    </source>
</evidence>
<dbReference type="GO" id="GO:0030247">
    <property type="term" value="F:polysaccharide binding"/>
    <property type="evidence" value="ECO:0007669"/>
    <property type="project" value="UniProtKB-UniRule"/>
</dbReference>
<keyword evidence="5" id="KW-1185">Reference proteome</keyword>
<dbReference type="InterPro" id="IPR012291">
    <property type="entry name" value="CBM2_carb-bd_dom_sf"/>
</dbReference>
<feature type="compositionally biased region" description="Pro residues" evidence="1">
    <location>
        <begin position="83"/>
        <end position="95"/>
    </location>
</feature>
<dbReference type="Pfam" id="PF00553">
    <property type="entry name" value="CBM_2"/>
    <property type="match status" value="1"/>
</dbReference>
<comment type="caution">
    <text evidence="4">The sequence shown here is derived from an EMBL/GenBank/DDBJ whole genome shotgun (WGS) entry which is preliminary data.</text>
</comment>
<accession>A0A6V8LK09</accession>
<name>A0A6V8LK09_9ACTN</name>
<sequence length="222" mass="23735">MRTRPDFRPFGKPSNSEVLVLWAPAALGVAVALTLFAAVTLTPGEAREDDEVRPRASINYAWTPPAYEPPPVPADIPGTTTPSPSPSASPKPSPSRSPVARRTTAKPPTTQAPPAPPAVTGDYRVLNSYGDSFIAEVLVTNSSGSGRDWTVRLQFPTNVGRLHTFWVEGAPQATLQRLGPAYVFTSGVEVPARSSVPLRFQFERWGQDNDPSACAVNGTPCD</sequence>
<dbReference type="PROSITE" id="PS51173">
    <property type="entry name" value="CBM2"/>
    <property type="match status" value="1"/>
</dbReference>
<keyword evidence="2" id="KW-0812">Transmembrane</keyword>
<evidence type="ECO:0000313" key="5">
    <source>
        <dbReference type="Proteomes" id="UP000482960"/>
    </source>
</evidence>
<dbReference type="SUPFAM" id="SSF49384">
    <property type="entry name" value="Carbohydrate-binding domain"/>
    <property type="match status" value="1"/>
</dbReference>
<reference evidence="4 5" key="1">
    <citation type="submission" date="2020-03" db="EMBL/GenBank/DDBJ databases">
        <title>Whole genome shotgun sequence of Phytohabitans rumicis NBRC 108638.</title>
        <authorList>
            <person name="Komaki H."/>
            <person name="Tamura T."/>
        </authorList>
    </citation>
    <scope>NUCLEOTIDE SEQUENCE [LARGE SCALE GENOMIC DNA]</scope>
    <source>
        <strain evidence="4 5">NBRC 108638</strain>
    </source>
</reference>
<dbReference type="AlphaFoldDB" id="A0A6V8LK09"/>
<keyword evidence="2" id="KW-0472">Membrane</keyword>
<dbReference type="EMBL" id="BLPG01000001">
    <property type="protein sequence ID" value="GFJ94959.1"/>
    <property type="molecule type" value="Genomic_DNA"/>
</dbReference>
<dbReference type="Proteomes" id="UP000482960">
    <property type="component" value="Unassembled WGS sequence"/>
</dbReference>
<organism evidence="4 5">
    <name type="scientific">Phytohabitans rumicis</name>
    <dbReference type="NCBI Taxonomy" id="1076125"/>
    <lineage>
        <taxon>Bacteria</taxon>
        <taxon>Bacillati</taxon>
        <taxon>Actinomycetota</taxon>
        <taxon>Actinomycetes</taxon>
        <taxon>Micromonosporales</taxon>
        <taxon>Micromonosporaceae</taxon>
    </lineage>
</organism>
<reference evidence="4 5" key="2">
    <citation type="submission" date="2020-03" db="EMBL/GenBank/DDBJ databases">
        <authorList>
            <person name="Ichikawa N."/>
            <person name="Kimura A."/>
            <person name="Kitahashi Y."/>
            <person name="Uohara A."/>
        </authorList>
    </citation>
    <scope>NUCLEOTIDE SEQUENCE [LARGE SCALE GENOMIC DNA]</scope>
    <source>
        <strain evidence="4 5">NBRC 108638</strain>
    </source>
</reference>
<gene>
    <name evidence="4" type="ORF">Prum_086010</name>
</gene>
<dbReference type="InterPro" id="IPR001919">
    <property type="entry name" value="CBD2"/>
</dbReference>